<protein>
    <recommendedName>
        <fullName evidence="2">AB hydrolase-1 domain-containing protein</fullName>
    </recommendedName>
</protein>
<dbReference type="GO" id="GO:0016020">
    <property type="term" value="C:membrane"/>
    <property type="evidence" value="ECO:0007669"/>
    <property type="project" value="TreeGrafter"/>
</dbReference>
<name>A0AAD7UK30_9STRA</name>
<dbReference type="PANTHER" id="PTHR43798">
    <property type="entry name" value="MONOACYLGLYCEROL LIPASE"/>
    <property type="match status" value="1"/>
</dbReference>
<gene>
    <name evidence="3" type="ORF">CTAYLR_008120</name>
</gene>
<comment type="caution">
    <text evidence="3">The sequence shown here is derived from an EMBL/GenBank/DDBJ whole genome shotgun (WGS) entry which is preliminary data.</text>
</comment>
<dbReference type="Gene3D" id="3.40.50.1820">
    <property type="entry name" value="alpha/beta hydrolase"/>
    <property type="match status" value="1"/>
</dbReference>
<keyword evidence="1" id="KW-0472">Membrane</keyword>
<dbReference type="GO" id="GO:0003824">
    <property type="term" value="F:catalytic activity"/>
    <property type="evidence" value="ECO:0007669"/>
    <property type="project" value="InterPro"/>
</dbReference>
<dbReference type="PANTHER" id="PTHR43798:SF33">
    <property type="entry name" value="HYDROLASE, PUTATIVE (AFU_ORTHOLOGUE AFUA_2G14860)-RELATED"/>
    <property type="match status" value="1"/>
</dbReference>
<dbReference type="InterPro" id="IPR050266">
    <property type="entry name" value="AB_hydrolase_sf"/>
</dbReference>
<dbReference type="AlphaFoldDB" id="A0AAD7UK30"/>
<dbReference type="InterPro" id="IPR029058">
    <property type="entry name" value="AB_hydrolase_fold"/>
</dbReference>
<dbReference type="EMBL" id="JAQMWT010000129">
    <property type="protein sequence ID" value="KAJ8609822.1"/>
    <property type="molecule type" value="Genomic_DNA"/>
</dbReference>
<feature type="domain" description="AB hydrolase-1" evidence="2">
    <location>
        <begin position="3"/>
        <end position="98"/>
    </location>
</feature>
<dbReference type="InterPro" id="IPR000639">
    <property type="entry name" value="Epox_hydrolase-like"/>
</dbReference>
<organism evidence="3 4">
    <name type="scientific">Chrysophaeum taylorii</name>
    <dbReference type="NCBI Taxonomy" id="2483200"/>
    <lineage>
        <taxon>Eukaryota</taxon>
        <taxon>Sar</taxon>
        <taxon>Stramenopiles</taxon>
        <taxon>Ochrophyta</taxon>
        <taxon>Pelagophyceae</taxon>
        <taxon>Pelagomonadales</taxon>
        <taxon>Pelagomonadaceae</taxon>
        <taxon>Chrysophaeum</taxon>
    </lineage>
</organism>
<dbReference type="InterPro" id="IPR000073">
    <property type="entry name" value="AB_hydrolase_1"/>
</dbReference>
<reference evidence="3" key="1">
    <citation type="submission" date="2023-01" db="EMBL/GenBank/DDBJ databases">
        <title>Metagenome sequencing of chrysophaentin producing Chrysophaeum taylorii.</title>
        <authorList>
            <person name="Davison J."/>
            <person name="Bewley C."/>
        </authorList>
    </citation>
    <scope>NUCLEOTIDE SEQUENCE</scope>
    <source>
        <strain evidence="3">NIES-1699</strain>
    </source>
</reference>
<accession>A0AAD7UK30</accession>
<keyword evidence="1" id="KW-0812">Transmembrane</keyword>
<keyword evidence="4" id="KW-1185">Reference proteome</keyword>
<evidence type="ECO:0000259" key="2">
    <source>
        <dbReference type="Pfam" id="PF00561"/>
    </source>
</evidence>
<dbReference type="PRINTS" id="PR00412">
    <property type="entry name" value="EPOXHYDRLASE"/>
</dbReference>
<dbReference type="SUPFAM" id="SSF53474">
    <property type="entry name" value="alpha/beta-Hydrolases"/>
    <property type="match status" value="1"/>
</dbReference>
<evidence type="ECO:0000313" key="4">
    <source>
        <dbReference type="Proteomes" id="UP001230188"/>
    </source>
</evidence>
<proteinExistence type="predicted"/>
<evidence type="ECO:0000313" key="3">
    <source>
        <dbReference type="EMBL" id="KAJ8609822.1"/>
    </source>
</evidence>
<feature type="transmembrane region" description="Helical" evidence="1">
    <location>
        <begin position="121"/>
        <end position="145"/>
    </location>
</feature>
<evidence type="ECO:0000256" key="1">
    <source>
        <dbReference type="SAM" id="Phobius"/>
    </source>
</evidence>
<dbReference type="Pfam" id="PF00561">
    <property type="entry name" value="Abhydrolase_1"/>
    <property type="match status" value="1"/>
</dbReference>
<dbReference type="Proteomes" id="UP001230188">
    <property type="component" value="Unassembled WGS sequence"/>
</dbReference>
<sequence length="255" mass="28504">MTGFPDDVRSWDSLAESFAKTHSTLALCFPGYSTEQPVTIPRWGFAFDEVVAMLRATIVAHFGERKIVLVGHDWGSYVCFLYVNRYRDSIDKFVTLDVGLYAPKDMTLASNLLDVGYKGTLALAFVFRAIGVPVLGILAVALYPWKFLGPCPYETKVPPRVKDWFKKPDLGLCYPYFNLFAGVFTNTFPVPKLSNVPTLFLYGKNKRIMFHSSAFLMALDKADNSKHIAYDCGHFMQSQVPGPVADAVADFIKPS</sequence>
<keyword evidence="1" id="KW-1133">Transmembrane helix</keyword>